<protein>
    <submittedName>
        <fullName evidence="1">Uncharacterized protein</fullName>
    </submittedName>
</protein>
<reference evidence="1 2" key="1">
    <citation type="submission" date="2019-09" db="EMBL/GenBank/DDBJ databases">
        <title>Genome sequence of Adhaeribacter sp. M2.</title>
        <authorList>
            <person name="Srinivasan S."/>
        </authorList>
    </citation>
    <scope>NUCLEOTIDE SEQUENCE [LARGE SCALE GENOMIC DNA]</scope>
    <source>
        <strain evidence="1 2">M2</strain>
    </source>
</reference>
<gene>
    <name evidence="1" type="ORF">F0P94_11945</name>
</gene>
<evidence type="ECO:0000313" key="2">
    <source>
        <dbReference type="Proteomes" id="UP000326570"/>
    </source>
</evidence>
<dbReference type="AlphaFoldDB" id="A0A5N1IXC8"/>
<evidence type="ECO:0000313" key="1">
    <source>
        <dbReference type="EMBL" id="KAA9332713.1"/>
    </source>
</evidence>
<keyword evidence="2" id="KW-1185">Reference proteome</keyword>
<sequence>MLRHSNTVFFLIRDLRLKIFVKTKTGSCKASGFKIRTTNNEQRTTNNEQRTTKKRINLQQALLCFRLVSAAALW</sequence>
<comment type="caution">
    <text evidence="1">The sequence shown here is derived from an EMBL/GenBank/DDBJ whole genome shotgun (WGS) entry which is preliminary data.</text>
</comment>
<proteinExistence type="predicted"/>
<dbReference type="Proteomes" id="UP000326570">
    <property type="component" value="Unassembled WGS sequence"/>
</dbReference>
<name>A0A5N1IXC8_9BACT</name>
<accession>A0A5N1IXC8</accession>
<organism evidence="1 2">
    <name type="scientific">Adhaeribacter soli</name>
    <dbReference type="NCBI Taxonomy" id="2607655"/>
    <lineage>
        <taxon>Bacteria</taxon>
        <taxon>Pseudomonadati</taxon>
        <taxon>Bacteroidota</taxon>
        <taxon>Cytophagia</taxon>
        <taxon>Cytophagales</taxon>
        <taxon>Hymenobacteraceae</taxon>
        <taxon>Adhaeribacter</taxon>
    </lineage>
</organism>
<dbReference type="EMBL" id="VTWT01000006">
    <property type="protein sequence ID" value="KAA9332713.1"/>
    <property type="molecule type" value="Genomic_DNA"/>
</dbReference>